<evidence type="ECO:0008006" key="4">
    <source>
        <dbReference type="Google" id="ProtNLM"/>
    </source>
</evidence>
<dbReference type="InterPro" id="IPR035218">
    <property type="entry name" value="DUF5327"/>
</dbReference>
<comment type="caution">
    <text evidence="2">The sequence shown here is derived from an EMBL/GenBank/DDBJ whole genome shotgun (WGS) entry which is preliminary data.</text>
</comment>
<proteinExistence type="predicted"/>
<organism evidence="2 3">
    <name type="scientific">Pradoshia eiseniae</name>
    <dbReference type="NCBI Taxonomy" id="2064768"/>
    <lineage>
        <taxon>Bacteria</taxon>
        <taxon>Bacillati</taxon>
        <taxon>Bacillota</taxon>
        <taxon>Bacilli</taxon>
        <taxon>Bacillales</taxon>
        <taxon>Bacillaceae</taxon>
        <taxon>Pradoshia</taxon>
    </lineage>
</organism>
<evidence type="ECO:0000313" key="2">
    <source>
        <dbReference type="EMBL" id="PQD96061.1"/>
    </source>
</evidence>
<feature type="region of interest" description="Disordered" evidence="1">
    <location>
        <begin position="72"/>
        <end position="92"/>
    </location>
</feature>
<accession>A0A2S7N1U8</accession>
<evidence type="ECO:0000313" key="3">
    <source>
        <dbReference type="Proteomes" id="UP000239663"/>
    </source>
</evidence>
<dbReference type="EMBL" id="PKOZ01000002">
    <property type="protein sequence ID" value="PQD96061.1"/>
    <property type="molecule type" value="Genomic_DNA"/>
</dbReference>
<sequence>MEITSEAVLSKAEELIRRAKQTKGEEQKGYIIAAKSLMELLLSTETKKVAAPVQASHLPIVQQPITQQGTVTLPNEQPVRLDDANGDSLFDF</sequence>
<dbReference type="AlphaFoldDB" id="A0A2S7N1U8"/>
<dbReference type="RefSeq" id="WP_104848490.1">
    <property type="nucleotide sequence ID" value="NZ_PKOZ01000002.1"/>
</dbReference>
<protein>
    <recommendedName>
        <fullName evidence="4">YwdI family protein</fullName>
    </recommendedName>
</protein>
<keyword evidence="3" id="KW-1185">Reference proteome</keyword>
<dbReference type="OrthoDB" id="2361717at2"/>
<dbReference type="Pfam" id="PF17261">
    <property type="entry name" value="DUF5327"/>
    <property type="match status" value="1"/>
</dbReference>
<gene>
    <name evidence="2" type="ORF">CYL18_05520</name>
</gene>
<name>A0A2S7N1U8_9BACI</name>
<reference evidence="2 3" key="1">
    <citation type="submission" date="2017-12" db="EMBL/GenBank/DDBJ databases">
        <title>Taxonomic description and draft genome of Pradoshia cofamensis Gen. nov., sp. nov., a thermotolerant bacillale isolated from anterior gut of earthworm Eisenia fetida.</title>
        <authorList>
            <person name="Saha T."/>
            <person name="Chakraborty R."/>
        </authorList>
    </citation>
    <scope>NUCLEOTIDE SEQUENCE [LARGE SCALE GENOMIC DNA]</scope>
    <source>
        <strain evidence="2 3">EAG3</strain>
    </source>
</reference>
<dbReference type="Proteomes" id="UP000239663">
    <property type="component" value="Unassembled WGS sequence"/>
</dbReference>
<evidence type="ECO:0000256" key="1">
    <source>
        <dbReference type="SAM" id="MobiDB-lite"/>
    </source>
</evidence>